<keyword evidence="3" id="KW-1185">Reference proteome</keyword>
<evidence type="ECO:0000313" key="1">
    <source>
        <dbReference type="EMBL" id="CAF1304367.1"/>
    </source>
</evidence>
<sequence>MNPMPPMSGGYPQMYPQQQPQMIYGTPIGFGWTTDLFDNNYSTHHRQNYAVPRGGNRQRGSRIRQGVRNLFKRGSQPVSFI</sequence>
<dbReference type="AlphaFoldDB" id="A0A815EAU0"/>
<protein>
    <submittedName>
        <fullName evidence="1">Uncharacterized protein</fullName>
    </submittedName>
</protein>
<dbReference type="EMBL" id="CAJOBC010039051">
    <property type="protein sequence ID" value="CAF4134380.1"/>
    <property type="molecule type" value="Genomic_DNA"/>
</dbReference>
<dbReference type="EMBL" id="CAJNOQ010012623">
    <property type="protein sequence ID" value="CAF1304367.1"/>
    <property type="molecule type" value="Genomic_DNA"/>
</dbReference>
<evidence type="ECO:0000313" key="2">
    <source>
        <dbReference type="EMBL" id="CAF4134380.1"/>
    </source>
</evidence>
<gene>
    <name evidence="1" type="ORF">GPM918_LOCUS28680</name>
    <name evidence="2" type="ORF">SRO942_LOCUS29200</name>
</gene>
<dbReference type="Proteomes" id="UP000681722">
    <property type="component" value="Unassembled WGS sequence"/>
</dbReference>
<proteinExistence type="predicted"/>
<reference evidence="1" key="1">
    <citation type="submission" date="2021-02" db="EMBL/GenBank/DDBJ databases">
        <authorList>
            <person name="Nowell W R."/>
        </authorList>
    </citation>
    <scope>NUCLEOTIDE SEQUENCE</scope>
</reference>
<organism evidence="1 3">
    <name type="scientific">Didymodactylos carnosus</name>
    <dbReference type="NCBI Taxonomy" id="1234261"/>
    <lineage>
        <taxon>Eukaryota</taxon>
        <taxon>Metazoa</taxon>
        <taxon>Spiralia</taxon>
        <taxon>Gnathifera</taxon>
        <taxon>Rotifera</taxon>
        <taxon>Eurotatoria</taxon>
        <taxon>Bdelloidea</taxon>
        <taxon>Philodinida</taxon>
        <taxon>Philodinidae</taxon>
        <taxon>Didymodactylos</taxon>
    </lineage>
</organism>
<name>A0A815EAU0_9BILA</name>
<evidence type="ECO:0000313" key="3">
    <source>
        <dbReference type="Proteomes" id="UP000663829"/>
    </source>
</evidence>
<dbReference type="Proteomes" id="UP000663829">
    <property type="component" value="Unassembled WGS sequence"/>
</dbReference>
<accession>A0A815EAU0</accession>
<comment type="caution">
    <text evidence="1">The sequence shown here is derived from an EMBL/GenBank/DDBJ whole genome shotgun (WGS) entry which is preliminary data.</text>
</comment>